<proteinExistence type="predicted"/>
<evidence type="ECO:0000313" key="4">
    <source>
        <dbReference type="Proteomes" id="UP000309033"/>
    </source>
</evidence>
<keyword evidence="2" id="KW-0472">Membrane</keyword>
<evidence type="ECO:0000313" key="3">
    <source>
        <dbReference type="EMBL" id="TLP54825.1"/>
    </source>
</evidence>
<feature type="transmembrane region" description="Helical" evidence="2">
    <location>
        <begin position="56"/>
        <end position="75"/>
    </location>
</feature>
<dbReference type="OrthoDB" id="529448at2"/>
<keyword evidence="2" id="KW-1133">Transmembrane helix</keyword>
<keyword evidence="4" id="KW-1185">Reference proteome</keyword>
<name>A0A5R8YNY5_9ACTN</name>
<feature type="transmembrane region" description="Helical" evidence="2">
    <location>
        <begin position="345"/>
        <end position="364"/>
    </location>
</feature>
<evidence type="ECO:0000256" key="2">
    <source>
        <dbReference type="SAM" id="Phobius"/>
    </source>
</evidence>
<feature type="transmembrane region" description="Helical" evidence="2">
    <location>
        <begin position="208"/>
        <end position="226"/>
    </location>
</feature>
<dbReference type="Proteomes" id="UP000309033">
    <property type="component" value="Unassembled WGS sequence"/>
</dbReference>
<sequence length="518" mass="54561">MGGLVEAASGVVDRRLLTTTFLPVLVFLSALAAEGAAATGWTTTVRWWSGLGAEVQVTLAGLVLAAALLASRLIAVLRVGLTRIYEGYWEALPYGGRLAERCRTRFTAAAADEPMRGDHRSHLYPADESRLMPTTLGNILRGAEDHSRDRYAIDGVTAWPRLYATLPETFHQAFASAAGDLDLMITVSGLGLVFSLLGGALGTALLPWYGALLCCWSGLLVAWAGYRGAVRAAEPYGELFRAAFDVYRWTLLDTMGLRRPTEYRAEAEQWRQLDKLWTVGAVDSEHVASLGFPDPRPEARATPPDASPRGALHGPPPVRSADPHMDPPAPAQGGSPARPLRLTPWLVGAAAVLGILVAGGGLAIRSLTSPAGWTAVHALRSYQVLTAADVSGPSAGEAAGRYTLRAVEEGAPVDPDVLGPRLPPGAAVGRVVVTVRPPNGRLFADGVAQGTTATLRLVPSPAVRGRPAAARVFTDVTVLDLLGGEARTGLVIALPAARLDELLGHIGGSDVYLVTAME</sequence>
<organism evidence="3 4">
    <name type="scientific">Microbispora triticiradicis</name>
    <dbReference type="NCBI Taxonomy" id="2200763"/>
    <lineage>
        <taxon>Bacteria</taxon>
        <taxon>Bacillati</taxon>
        <taxon>Actinomycetota</taxon>
        <taxon>Actinomycetes</taxon>
        <taxon>Streptosporangiales</taxon>
        <taxon>Streptosporangiaceae</taxon>
        <taxon>Microbispora</taxon>
    </lineage>
</organism>
<feature type="transmembrane region" description="Helical" evidence="2">
    <location>
        <begin position="181"/>
        <end position="202"/>
    </location>
</feature>
<gene>
    <name evidence="3" type="ORF">FED44_27145</name>
</gene>
<accession>A0A5R8YNY5</accession>
<feature type="region of interest" description="Disordered" evidence="1">
    <location>
        <begin position="289"/>
        <end position="337"/>
    </location>
</feature>
<evidence type="ECO:0000256" key="1">
    <source>
        <dbReference type="SAM" id="MobiDB-lite"/>
    </source>
</evidence>
<keyword evidence="2" id="KW-0812">Transmembrane</keyword>
<comment type="caution">
    <text evidence="3">The sequence shown here is derived from an EMBL/GenBank/DDBJ whole genome shotgun (WGS) entry which is preliminary data.</text>
</comment>
<reference evidence="3" key="1">
    <citation type="submission" date="2019-05" db="EMBL/GenBank/DDBJ databases">
        <title>Isolation, diversity and antifungal activity of Actinobacteria from wheat.</title>
        <authorList>
            <person name="Yu B."/>
        </authorList>
    </citation>
    <scope>NUCLEOTIDE SEQUENCE [LARGE SCALE GENOMIC DNA]</scope>
    <source>
        <strain evidence="3">NEAU-HEGS1-5</strain>
    </source>
</reference>
<dbReference type="AlphaFoldDB" id="A0A5R8YNY5"/>
<protein>
    <submittedName>
        <fullName evidence="3">Uncharacterized protein</fullName>
    </submittedName>
</protein>
<dbReference type="EMBL" id="VANP01000012">
    <property type="protein sequence ID" value="TLP54825.1"/>
    <property type="molecule type" value="Genomic_DNA"/>
</dbReference>